<reference evidence="4 6" key="1">
    <citation type="journal article" date="2012" name="Nature">
        <title>Algal genomes reveal evolutionary mosaicism and the fate of nucleomorphs.</title>
        <authorList>
            <consortium name="DOE Joint Genome Institute"/>
            <person name="Curtis B.A."/>
            <person name="Tanifuji G."/>
            <person name="Burki F."/>
            <person name="Gruber A."/>
            <person name="Irimia M."/>
            <person name="Maruyama S."/>
            <person name="Arias M.C."/>
            <person name="Ball S.G."/>
            <person name="Gile G.H."/>
            <person name="Hirakawa Y."/>
            <person name="Hopkins J.F."/>
            <person name="Kuo A."/>
            <person name="Rensing S.A."/>
            <person name="Schmutz J."/>
            <person name="Symeonidi A."/>
            <person name="Elias M."/>
            <person name="Eveleigh R.J."/>
            <person name="Herman E.K."/>
            <person name="Klute M.J."/>
            <person name="Nakayama T."/>
            <person name="Obornik M."/>
            <person name="Reyes-Prieto A."/>
            <person name="Armbrust E.V."/>
            <person name="Aves S.J."/>
            <person name="Beiko R.G."/>
            <person name="Coutinho P."/>
            <person name="Dacks J.B."/>
            <person name="Durnford D.G."/>
            <person name="Fast N.M."/>
            <person name="Green B.R."/>
            <person name="Grisdale C.J."/>
            <person name="Hempel F."/>
            <person name="Henrissat B."/>
            <person name="Hoppner M.P."/>
            <person name="Ishida K."/>
            <person name="Kim E."/>
            <person name="Koreny L."/>
            <person name="Kroth P.G."/>
            <person name="Liu Y."/>
            <person name="Malik S.B."/>
            <person name="Maier U.G."/>
            <person name="McRose D."/>
            <person name="Mock T."/>
            <person name="Neilson J.A."/>
            <person name="Onodera N.T."/>
            <person name="Poole A.M."/>
            <person name="Pritham E.J."/>
            <person name="Richards T.A."/>
            <person name="Rocap G."/>
            <person name="Roy S.W."/>
            <person name="Sarai C."/>
            <person name="Schaack S."/>
            <person name="Shirato S."/>
            <person name="Slamovits C.H."/>
            <person name="Spencer D.F."/>
            <person name="Suzuki S."/>
            <person name="Worden A.Z."/>
            <person name="Zauner S."/>
            <person name="Barry K."/>
            <person name="Bell C."/>
            <person name="Bharti A.K."/>
            <person name="Crow J.A."/>
            <person name="Grimwood J."/>
            <person name="Kramer R."/>
            <person name="Lindquist E."/>
            <person name="Lucas S."/>
            <person name="Salamov A."/>
            <person name="McFadden G.I."/>
            <person name="Lane C.E."/>
            <person name="Keeling P.J."/>
            <person name="Gray M.W."/>
            <person name="Grigoriev I.V."/>
            <person name="Archibald J.M."/>
        </authorList>
    </citation>
    <scope>NUCLEOTIDE SEQUENCE</scope>
    <source>
        <strain evidence="4 6">CCMP2712</strain>
    </source>
</reference>
<dbReference type="OMA" id="IWGYSRV"/>
<dbReference type="STRING" id="905079.L1JWP5"/>
<reference evidence="6" key="2">
    <citation type="submission" date="2012-11" db="EMBL/GenBank/DDBJ databases">
        <authorList>
            <person name="Kuo A."/>
            <person name="Curtis B.A."/>
            <person name="Tanifuji G."/>
            <person name="Burki F."/>
            <person name="Gruber A."/>
            <person name="Irimia M."/>
            <person name="Maruyama S."/>
            <person name="Arias M.C."/>
            <person name="Ball S.G."/>
            <person name="Gile G.H."/>
            <person name="Hirakawa Y."/>
            <person name="Hopkins J.F."/>
            <person name="Rensing S.A."/>
            <person name="Schmutz J."/>
            <person name="Symeonidi A."/>
            <person name="Elias M."/>
            <person name="Eveleigh R.J."/>
            <person name="Herman E.K."/>
            <person name="Klute M.J."/>
            <person name="Nakayama T."/>
            <person name="Obornik M."/>
            <person name="Reyes-Prieto A."/>
            <person name="Armbrust E.V."/>
            <person name="Aves S.J."/>
            <person name="Beiko R.G."/>
            <person name="Coutinho P."/>
            <person name="Dacks J.B."/>
            <person name="Durnford D.G."/>
            <person name="Fast N.M."/>
            <person name="Green B.R."/>
            <person name="Grisdale C."/>
            <person name="Hempe F."/>
            <person name="Henrissat B."/>
            <person name="Hoppner M.P."/>
            <person name="Ishida K.-I."/>
            <person name="Kim E."/>
            <person name="Koreny L."/>
            <person name="Kroth P.G."/>
            <person name="Liu Y."/>
            <person name="Malik S.-B."/>
            <person name="Maier U.G."/>
            <person name="McRose D."/>
            <person name="Mock T."/>
            <person name="Neilson J.A."/>
            <person name="Onodera N.T."/>
            <person name="Poole A.M."/>
            <person name="Pritham E.J."/>
            <person name="Richards T.A."/>
            <person name="Rocap G."/>
            <person name="Roy S.W."/>
            <person name="Sarai C."/>
            <person name="Schaack S."/>
            <person name="Shirato S."/>
            <person name="Slamovits C.H."/>
            <person name="Spencer D.F."/>
            <person name="Suzuki S."/>
            <person name="Worden A.Z."/>
            <person name="Zauner S."/>
            <person name="Barry K."/>
            <person name="Bell C."/>
            <person name="Bharti A.K."/>
            <person name="Crow J.A."/>
            <person name="Grimwood J."/>
            <person name="Kramer R."/>
            <person name="Lindquist E."/>
            <person name="Lucas S."/>
            <person name="Salamov A."/>
            <person name="McFadden G.I."/>
            <person name="Lane C.E."/>
            <person name="Keeling P.J."/>
            <person name="Gray M.W."/>
            <person name="Grigoriev I.V."/>
            <person name="Archibald J.M."/>
        </authorList>
    </citation>
    <scope>NUCLEOTIDE SEQUENCE</scope>
    <source>
        <strain evidence="6">CCMP2712</strain>
    </source>
</reference>
<dbReference type="PANTHER" id="PTHR12561">
    <property type="entry name" value="LIPOATE-PROTEIN LIGASE"/>
    <property type="match status" value="1"/>
</dbReference>
<dbReference type="GeneID" id="17309201"/>
<dbReference type="GO" id="GO:0017118">
    <property type="term" value="F:lipoyltransferase activity"/>
    <property type="evidence" value="ECO:0007669"/>
    <property type="project" value="TreeGrafter"/>
</dbReference>
<dbReference type="AlphaFoldDB" id="L1JWP5"/>
<dbReference type="PROSITE" id="PS51733">
    <property type="entry name" value="BPL_LPL_CATALYTIC"/>
    <property type="match status" value="1"/>
</dbReference>
<dbReference type="InterPro" id="IPR004562">
    <property type="entry name" value="LipoylTrfase_LipoateP_Ligase"/>
</dbReference>
<dbReference type="PANTHER" id="PTHR12561:SF3">
    <property type="entry name" value="LIPOYLTRANSFERASE 1, MITOCHONDRIAL"/>
    <property type="match status" value="1"/>
</dbReference>
<evidence type="ECO:0000259" key="3">
    <source>
        <dbReference type="PROSITE" id="PS51733"/>
    </source>
</evidence>
<accession>L1JWP5</accession>
<dbReference type="OrthoDB" id="201621at2759"/>
<dbReference type="GO" id="GO:0005737">
    <property type="term" value="C:cytoplasm"/>
    <property type="evidence" value="ECO:0007669"/>
    <property type="project" value="TreeGrafter"/>
</dbReference>
<dbReference type="EnsemblProtists" id="EKX52523">
    <property type="protein sequence ID" value="EKX52523"/>
    <property type="gene ID" value="GUITHDRAFT_101692"/>
</dbReference>
<dbReference type="InterPro" id="IPR004143">
    <property type="entry name" value="BPL_LPL_catalytic"/>
</dbReference>
<dbReference type="eggNOG" id="KOG3159">
    <property type="taxonomic scope" value="Eukaryota"/>
</dbReference>
<dbReference type="Gene3D" id="3.30.930.10">
    <property type="entry name" value="Bira Bifunctional Protein, Domain 2"/>
    <property type="match status" value="1"/>
</dbReference>
<reference evidence="5" key="3">
    <citation type="submission" date="2015-06" db="UniProtKB">
        <authorList>
            <consortium name="EnsemblProtists"/>
        </authorList>
    </citation>
    <scope>IDENTIFICATION</scope>
</reference>
<feature type="domain" description="BPL/LPL catalytic" evidence="3">
    <location>
        <begin position="62"/>
        <end position="247"/>
    </location>
</feature>
<dbReference type="SUPFAM" id="SSF55681">
    <property type="entry name" value="Class II aaRS and biotin synthetases"/>
    <property type="match status" value="1"/>
</dbReference>
<evidence type="ECO:0000256" key="2">
    <source>
        <dbReference type="ARBA" id="ARBA00008242"/>
    </source>
</evidence>
<evidence type="ECO:0000256" key="1">
    <source>
        <dbReference type="ARBA" id="ARBA00005085"/>
    </source>
</evidence>
<dbReference type="UniPathway" id="UPA00537">
    <property type="reaction ID" value="UER00595"/>
</dbReference>
<dbReference type="RefSeq" id="XP_005839503.1">
    <property type="nucleotide sequence ID" value="XM_005839446.1"/>
</dbReference>
<sequence>MLCYMKATAGSIGLKGSNTLGTMRGFGARRSLSSKKLRILISEDHDPFFNLATEEWLFRTGDVTCNTMFLWRNEPTIVIGRCQNPWKECNIQKMNDKGVHLTRRYSGGGTVYQDLGNTNFTFLSSTTNFDSKKNSQVIIEALKTFGLTATISGRNDIQVDGLKISGAAYKLAPPRVMRYEEDEDEDEDEDLEEYKALHHGTLMINVDLTALGSLLNPNKLKLQTWSDKITHESLSLALIDAFCAHHG</sequence>
<proteinExistence type="inferred from homology"/>
<dbReference type="CDD" id="cd16443">
    <property type="entry name" value="LplA"/>
    <property type="match status" value="1"/>
</dbReference>
<dbReference type="HOGENOM" id="CLU_022986_4_2_1"/>
<dbReference type="Pfam" id="PF21948">
    <property type="entry name" value="LplA-B_cat"/>
    <property type="match status" value="1"/>
</dbReference>
<comment type="pathway">
    <text evidence="1">Protein modification; protein lipoylation via exogenous pathway; protein N(6)-(lipoyl)lysine from lipoate: step 2/2.</text>
</comment>
<keyword evidence="6" id="KW-1185">Reference proteome</keyword>
<organism evidence="4">
    <name type="scientific">Guillardia theta (strain CCMP2712)</name>
    <name type="common">Cryptophyte</name>
    <dbReference type="NCBI Taxonomy" id="905079"/>
    <lineage>
        <taxon>Eukaryota</taxon>
        <taxon>Cryptophyceae</taxon>
        <taxon>Pyrenomonadales</taxon>
        <taxon>Geminigeraceae</taxon>
        <taxon>Guillardia</taxon>
    </lineage>
</organism>
<evidence type="ECO:0000313" key="6">
    <source>
        <dbReference type="Proteomes" id="UP000011087"/>
    </source>
</evidence>
<dbReference type="GO" id="GO:0009249">
    <property type="term" value="P:protein lipoylation"/>
    <property type="evidence" value="ECO:0007669"/>
    <property type="project" value="InterPro"/>
</dbReference>
<dbReference type="PaxDb" id="55529-EKX52523"/>
<dbReference type="Proteomes" id="UP000011087">
    <property type="component" value="Unassembled WGS sequence"/>
</dbReference>
<comment type="similarity">
    <text evidence="2">Belongs to the LplA family.</text>
</comment>
<evidence type="ECO:0000313" key="5">
    <source>
        <dbReference type="EnsemblProtists" id="EKX52523"/>
    </source>
</evidence>
<protein>
    <recommendedName>
        <fullName evidence="3">BPL/LPL catalytic domain-containing protein</fullName>
    </recommendedName>
</protein>
<dbReference type="InterPro" id="IPR045864">
    <property type="entry name" value="aa-tRNA-synth_II/BPL/LPL"/>
</dbReference>
<gene>
    <name evidence="4" type="ORF">GUITHDRAFT_101692</name>
</gene>
<evidence type="ECO:0000313" key="4">
    <source>
        <dbReference type="EMBL" id="EKX52523.1"/>
    </source>
</evidence>
<dbReference type="EMBL" id="JH992972">
    <property type="protein sequence ID" value="EKX52523.1"/>
    <property type="molecule type" value="Genomic_DNA"/>
</dbReference>
<name>L1JWP5_GUITC</name>
<dbReference type="KEGG" id="gtt:GUITHDRAFT_101692"/>